<feature type="domain" description="T6SS Phospholipase effector Tle1-like catalytic" evidence="2">
    <location>
        <begin position="68"/>
        <end position="239"/>
    </location>
</feature>
<comment type="caution">
    <text evidence="4">The sequence shown here is derived from an EMBL/GenBank/DDBJ whole genome shotgun (WGS) entry which is preliminary data.</text>
</comment>
<dbReference type="InterPro" id="IPR018712">
    <property type="entry name" value="Tle1-like_cat"/>
</dbReference>
<name>A0ABY2U6S1_9PSED</name>
<keyword evidence="1" id="KW-1133">Transmembrane helix</keyword>
<evidence type="ECO:0000313" key="5">
    <source>
        <dbReference type="Proteomes" id="UP000304941"/>
    </source>
</evidence>
<gene>
    <name evidence="4" type="ORF">FEM54_17120</name>
</gene>
<dbReference type="PANTHER" id="PTHR33840:SF1">
    <property type="entry name" value="TLE1 PHOSPHOLIPASE DOMAIN-CONTAINING PROTEIN"/>
    <property type="match status" value="1"/>
</dbReference>
<dbReference type="InterPro" id="IPR054388">
    <property type="entry name" value="Tle1-like_C"/>
</dbReference>
<organism evidence="4 5">
    <name type="scientific">Pseudomonas edaphica</name>
    <dbReference type="NCBI Taxonomy" id="2006980"/>
    <lineage>
        <taxon>Bacteria</taxon>
        <taxon>Pseudomonadati</taxon>
        <taxon>Pseudomonadota</taxon>
        <taxon>Gammaproteobacteria</taxon>
        <taxon>Pseudomonadales</taxon>
        <taxon>Pseudomonadaceae</taxon>
        <taxon>Pseudomonas</taxon>
    </lineage>
</organism>
<dbReference type="EMBL" id="VBVZ01000246">
    <property type="protein sequence ID" value="TLG90559.1"/>
    <property type="molecule type" value="Genomic_DNA"/>
</dbReference>
<dbReference type="PANTHER" id="PTHR33840">
    <property type="match status" value="1"/>
</dbReference>
<feature type="transmembrane region" description="Helical" evidence="1">
    <location>
        <begin position="669"/>
        <end position="690"/>
    </location>
</feature>
<evidence type="ECO:0000313" key="4">
    <source>
        <dbReference type="EMBL" id="TLG90559.1"/>
    </source>
</evidence>
<feature type="domain" description="T6SS Phospholipase effector Tle1-like C-terminal" evidence="3">
    <location>
        <begin position="425"/>
        <end position="761"/>
    </location>
</feature>
<keyword evidence="1" id="KW-0812">Transmembrane</keyword>
<protein>
    <submittedName>
        <fullName evidence="4">DUF2235 domain-containing protein</fullName>
    </submittedName>
</protein>
<dbReference type="Pfam" id="PF22137">
    <property type="entry name" value="T6SS_Tle1-like_C"/>
    <property type="match status" value="1"/>
</dbReference>
<reference evidence="4 5" key="1">
    <citation type="submission" date="2019-05" db="EMBL/GenBank/DDBJ databases">
        <title>Pseudomonas edaphica sp. nov., isolated from rhizospheric soil of Cistus ladanifer L. in Spain.</title>
        <authorList>
            <person name="Peix A."/>
        </authorList>
    </citation>
    <scope>NUCLEOTIDE SEQUENCE [LARGE SCALE GENOMIC DNA]</scope>
    <source>
        <strain evidence="4 5">RD25</strain>
    </source>
</reference>
<feature type="transmembrane region" description="Helical" evidence="1">
    <location>
        <begin position="697"/>
        <end position="718"/>
    </location>
</feature>
<sequence>MSEVKRGSEENVWAPPIFPVSGRLPSDIKKVGANYNLQILEENNERQKVNIKGQKQHSKCCQSLHVSLFFDGTNNNDYDDIKSNNPSNIAKLFHASIRGPKAKANGYFSYYMPGVGTPFPEIGELDYSTEGLKYATGGEDRINWALVQVAGAMSFALNDKKDIGRELAKAKVEAMSTWRGPLGSTLGAGRRRAVMGEIFRSLQAAAAKKPPAPEVLGVKLYVYGFSRGAAEARAFVTWLSQLFETPLGATNPVQRLAGLPVSVEFLGIMDTVASVGIARVVPFFNGHMDWADDSQLLPDAERFPKLVKHCQHFVAACEQRTCFPLDSIRNEDGRYPANTYEVVYPGVHSDVGGGYRVKEQGKARGGSNELISQIALHDMYAAAFAIGAPFLVPEAVLPKTLQPEKSWRIMLESTFTEFKVHSTVVERFNAWRCKTLPGIPANTSVNSPAWEYTPYRLNTTVEDTLAEQLHWITGWRIGRYVNDLQGDNDSYKRQTYFENADEVTAYKASQELKDYEKEVAAMPAKRLKNPALPGPRIYEPTLDQTQLSQAAAEFKSDYLGQKRNQTDWKGIALDVVLRDSVYLLNQHDETRDHDRIAEEGKVRHDQLFRDTQGTPSTDPDTALLVALFDDQIHDSRAWFMHYTLDSREMWAGYFFYRMIYFGNKSSRDLSPVAVAGQILGVAMIAGVTVYGIKRAGGLGGVGGLAAGLGVAAIGYQVIDRATGLVVPFLPGAEELLKPTDNIGKVVAEQKRQIAQDDYRQRIAKTSDMLRKAGSLVEQVEQIKAVVA</sequence>
<evidence type="ECO:0000259" key="3">
    <source>
        <dbReference type="Pfam" id="PF22137"/>
    </source>
</evidence>
<evidence type="ECO:0000259" key="2">
    <source>
        <dbReference type="Pfam" id="PF09994"/>
    </source>
</evidence>
<keyword evidence="1" id="KW-0472">Membrane</keyword>
<proteinExistence type="predicted"/>
<dbReference type="RefSeq" id="WP_138452072.1">
    <property type="nucleotide sequence ID" value="NZ_VBVZ01000246.1"/>
</dbReference>
<evidence type="ECO:0000256" key="1">
    <source>
        <dbReference type="SAM" id="Phobius"/>
    </source>
</evidence>
<dbReference type="Pfam" id="PF09994">
    <property type="entry name" value="T6SS_Tle1-like_cat"/>
    <property type="match status" value="2"/>
</dbReference>
<dbReference type="Proteomes" id="UP000304941">
    <property type="component" value="Unassembled WGS sequence"/>
</dbReference>
<keyword evidence="5" id="KW-1185">Reference proteome</keyword>
<feature type="domain" description="T6SS Phospholipase effector Tle1-like catalytic" evidence="2">
    <location>
        <begin position="260"/>
        <end position="380"/>
    </location>
</feature>
<accession>A0ABY2U6S1</accession>